<dbReference type="SUPFAM" id="SSF53335">
    <property type="entry name" value="S-adenosyl-L-methionine-dependent methyltransferases"/>
    <property type="match status" value="1"/>
</dbReference>
<evidence type="ECO:0000313" key="1">
    <source>
        <dbReference type="EMBL" id="MPM48753.1"/>
    </source>
</evidence>
<protein>
    <submittedName>
        <fullName evidence="1">Ubiquinone biosynthesis O-methyltransferase</fullName>
        <ecNumber evidence="1">2.1.1.222</ecNumber>
    </submittedName>
</protein>
<dbReference type="EMBL" id="VSSQ01012237">
    <property type="protein sequence ID" value="MPM48753.1"/>
    <property type="molecule type" value="Genomic_DNA"/>
</dbReference>
<dbReference type="GO" id="GO:0032259">
    <property type="term" value="P:methylation"/>
    <property type="evidence" value="ECO:0007669"/>
    <property type="project" value="UniProtKB-KW"/>
</dbReference>
<dbReference type="CDD" id="cd02440">
    <property type="entry name" value="AdoMet_MTases"/>
    <property type="match status" value="1"/>
</dbReference>
<reference evidence="1" key="1">
    <citation type="submission" date="2019-08" db="EMBL/GenBank/DDBJ databases">
        <authorList>
            <person name="Kucharzyk K."/>
            <person name="Murdoch R.W."/>
            <person name="Higgins S."/>
            <person name="Loffler F."/>
        </authorList>
    </citation>
    <scope>NUCLEOTIDE SEQUENCE</scope>
</reference>
<dbReference type="InterPro" id="IPR029063">
    <property type="entry name" value="SAM-dependent_MTases_sf"/>
</dbReference>
<comment type="caution">
    <text evidence="1">The sequence shown here is derived from an EMBL/GenBank/DDBJ whole genome shotgun (WGS) entry which is preliminary data.</text>
</comment>
<proteinExistence type="predicted"/>
<name>A0A645AD34_9ZZZZ</name>
<dbReference type="GO" id="GO:0102208">
    <property type="term" value="F:2-polyprenyl-6-hydroxyphenol methylase activity"/>
    <property type="evidence" value="ECO:0007669"/>
    <property type="project" value="UniProtKB-EC"/>
</dbReference>
<dbReference type="Pfam" id="PF13489">
    <property type="entry name" value="Methyltransf_23"/>
    <property type="match status" value="1"/>
</dbReference>
<dbReference type="PANTHER" id="PTHR43861">
    <property type="entry name" value="TRANS-ACONITATE 2-METHYLTRANSFERASE-RELATED"/>
    <property type="match status" value="1"/>
</dbReference>
<accession>A0A645AD34</accession>
<dbReference type="Gene3D" id="3.40.50.150">
    <property type="entry name" value="Vaccinia Virus protein VP39"/>
    <property type="match status" value="1"/>
</dbReference>
<keyword evidence="1" id="KW-0830">Ubiquinone</keyword>
<dbReference type="AlphaFoldDB" id="A0A645AD34"/>
<sequence>MRTCFSTGEYGNILRINSITSDIMTYENDTQSYKFSRIELCPMCKTSPAYFRELGNRLNQSQGFHPRKKSGSLTRIVKCNNCGLIFSNPQPLPINIQDHYAVPPDSYWEKEFVNASATIDGQIVSKLKKESADFSSLKVLDIGAGLGKHMKGFEHLGFDVYGIEPSETFFDKAVELFHFDSGKFKCASIETAEFPSDFFDFIYFGAVLEHLPDPSLAIQQAMKWLKPGGYTYIQVPSSKWLIAKLINFVYWIKRDGYVTNLSPMHPPYHLYEFSIESFKKNAIISGYEIDSYTYSVCSTFMPKSFDWILKPVMRWTNTGMELYVWLRKK</sequence>
<gene>
    <name evidence="1" type="primary">ubiG_37</name>
    <name evidence="1" type="ORF">SDC9_95480</name>
</gene>
<organism evidence="1">
    <name type="scientific">bioreactor metagenome</name>
    <dbReference type="NCBI Taxonomy" id="1076179"/>
    <lineage>
        <taxon>unclassified sequences</taxon>
        <taxon>metagenomes</taxon>
        <taxon>ecological metagenomes</taxon>
    </lineage>
</organism>
<keyword evidence="1" id="KW-0489">Methyltransferase</keyword>
<dbReference type="EC" id="2.1.1.222" evidence="1"/>
<keyword evidence="1" id="KW-0808">Transferase</keyword>